<sequence length="108" mass="12485">MTANPNFKPKKTCPAEKALQMISGRWKILILWELLEGVKRFGELHKALPGITQKILTQQLRELEADEIVHRQVYPQIPPKVEYSLTELGKTLQPLLETMHDWGTEHTD</sequence>
<dbReference type="AlphaFoldDB" id="B7KII3"/>
<dbReference type="PANTHER" id="PTHR33204:SF29">
    <property type="entry name" value="TRANSCRIPTIONAL REGULATOR"/>
    <property type="match status" value="1"/>
</dbReference>
<dbReference type="SUPFAM" id="SSF46785">
    <property type="entry name" value="Winged helix' DNA-binding domain"/>
    <property type="match status" value="1"/>
</dbReference>
<proteinExistence type="predicted"/>
<protein>
    <submittedName>
        <fullName evidence="5">Transcriptional regulator, HxlR family</fullName>
    </submittedName>
</protein>
<dbReference type="EMBL" id="CP001291">
    <property type="protein sequence ID" value="ACK69389.1"/>
    <property type="molecule type" value="Genomic_DNA"/>
</dbReference>
<dbReference type="CDD" id="cd00090">
    <property type="entry name" value="HTH_ARSR"/>
    <property type="match status" value="1"/>
</dbReference>
<name>B7KII3_GLOC7</name>
<dbReference type="InterPro" id="IPR036390">
    <property type="entry name" value="WH_DNA-bd_sf"/>
</dbReference>
<dbReference type="GO" id="GO:0003677">
    <property type="term" value="F:DNA binding"/>
    <property type="evidence" value="ECO:0007669"/>
    <property type="project" value="UniProtKB-KW"/>
</dbReference>
<dbReference type="OrthoDB" id="9791143at2"/>
<evidence type="ECO:0000313" key="5">
    <source>
        <dbReference type="EMBL" id="ACK69389.1"/>
    </source>
</evidence>
<dbReference type="Pfam" id="PF01638">
    <property type="entry name" value="HxlR"/>
    <property type="match status" value="1"/>
</dbReference>
<reference evidence="6" key="1">
    <citation type="journal article" date="2011" name="MBio">
        <title>Novel metabolic attributes of the genus Cyanothece, comprising a group of unicellular nitrogen-fixing Cyanobacteria.</title>
        <authorList>
            <person name="Bandyopadhyay A."/>
            <person name="Elvitigala T."/>
            <person name="Welsh E."/>
            <person name="Stockel J."/>
            <person name="Liberton M."/>
            <person name="Min H."/>
            <person name="Sherman L.A."/>
            <person name="Pakrasi H.B."/>
        </authorList>
    </citation>
    <scope>NUCLEOTIDE SEQUENCE [LARGE SCALE GENOMIC DNA]</scope>
    <source>
        <strain evidence="6">PCC 7424</strain>
    </source>
</reference>
<dbReference type="InterPro" id="IPR002577">
    <property type="entry name" value="HTH_HxlR"/>
</dbReference>
<dbReference type="InterPro" id="IPR036388">
    <property type="entry name" value="WH-like_DNA-bd_sf"/>
</dbReference>
<dbReference type="InterPro" id="IPR011991">
    <property type="entry name" value="ArsR-like_HTH"/>
</dbReference>
<organism evidence="5 6">
    <name type="scientific">Gloeothece citriformis (strain PCC 7424)</name>
    <name type="common">Cyanothece sp. (strain PCC 7424)</name>
    <dbReference type="NCBI Taxonomy" id="65393"/>
    <lineage>
        <taxon>Bacteria</taxon>
        <taxon>Bacillati</taxon>
        <taxon>Cyanobacteriota</taxon>
        <taxon>Cyanophyceae</taxon>
        <taxon>Oscillatoriophycideae</taxon>
        <taxon>Chroococcales</taxon>
        <taxon>Aphanothecaceae</taxon>
        <taxon>Gloeothece</taxon>
        <taxon>Gloeothece citriformis</taxon>
    </lineage>
</organism>
<keyword evidence="6" id="KW-1185">Reference proteome</keyword>
<dbReference type="Proteomes" id="UP000002384">
    <property type="component" value="Chromosome"/>
</dbReference>
<evidence type="ECO:0000256" key="3">
    <source>
        <dbReference type="ARBA" id="ARBA00023163"/>
    </source>
</evidence>
<keyword evidence="2" id="KW-0238">DNA-binding</keyword>
<dbReference type="PROSITE" id="PS51118">
    <property type="entry name" value="HTH_HXLR"/>
    <property type="match status" value="1"/>
</dbReference>
<dbReference type="HOGENOM" id="CLU_111585_5_3_3"/>
<evidence type="ECO:0000256" key="1">
    <source>
        <dbReference type="ARBA" id="ARBA00023015"/>
    </source>
</evidence>
<gene>
    <name evidence="5" type="ordered locus">PCC7424_0933</name>
</gene>
<evidence type="ECO:0000313" key="6">
    <source>
        <dbReference type="Proteomes" id="UP000002384"/>
    </source>
</evidence>
<dbReference type="KEGG" id="cyc:PCC7424_0933"/>
<dbReference type="PANTHER" id="PTHR33204">
    <property type="entry name" value="TRANSCRIPTIONAL REGULATOR, MARR FAMILY"/>
    <property type="match status" value="1"/>
</dbReference>
<dbReference type="RefSeq" id="WP_012598336.1">
    <property type="nucleotide sequence ID" value="NC_011729.1"/>
</dbReference>
<evidence type="ECO:0000256" key="2">
    <source>
        <dbReference type="ARBA" id="ARBA00023125"/>
    </source>
</evidence>
<dbReference type="Gene3D" id="1.10.10.10">
    <property type="entry name" value="Winged helix-like DNA-binding domain superfamily/Winged helix DNA-binding domain"/>
    <property type="match status" value="1"/>
</dbReference>
<dbReference type="STRING" id="65393.PCC7424_0933"/>
<dbReference type="eggNOG" id="COG1733">
    <property type="taxonomic scope" value="Bacteria"/>
</dbReference>
<keyword evidence="3" id="KW-0804">Transcription</keyword>
<accession>B7KII3</accession>
<feature type="domain" description="HTH hxlR-type" evidence="4">
    <location>
        <begin position="13"/>
        <end position="108"/>
    </location>
</feature>
<keyword evidence="1" id="KW-0805">Transcription regulation</keyword>
<evidence type="ECO:0000259" key="4">
    <source>
        <dbReference type="PROSITE" id="PS51118"/>
    </source>
</evidence>